<name>A0AAD9IP19_PROWI</name>
<evidence type="ECO:0000256" key="5">
    <source>
        <dbReference type="ARBA" id="ARBA00023242"/>
    </source>
</evidence>
<dbReference type="InterPro" id="IPR037794">
    <property type="entry name" value="TAF12"/>
</dbReference>
<feature type="compositionally biased region" description="Pro residues" evidence="6">
    <location>
        <begin position="401"/>
        <end position="413"/>
    </location>
</feature>
<dbReference type="GO" id="GO:0000124">
    <property type="term" value="C:SAGA complex"/>
    <property type="evidence" value="ECO:0007669"/>
    <property type="project" value="InterPro"/>
</dbReference>
<comment type="similarity">
    <text evidence="2">Belongs to the TAF12 family.</text>
</comment>
<evidence type="ECO:0000256" key="6">
    <source>
        <dbReference type="SAM" id="MobiDB-lite"/>
    </source>
</evidence>
<dbReference type="GO" id="GO:0051123">
    <property type="term" value="P:RNA polymerase II preinitiation complex assembly"/>
    <property type="evidence" value="ECO:0007669"/>
    <property type="project" value="TreeGrafter"/>
</dbReference>
<dbReference type="SUPFAM" id="SSF47113">
    <property type="entry name" value="Histone-fold"/>
    <property type="match status" value="1"/>
</dbReference>
<keyword evidence="9" id="KW-1185">Reference proteome</keyword>
<evidence type="ECO:0000259" key="7">
    <source>
        <dbReference type="Pfam" id="PF03847"/>
    </source>
</evidence>
<feature type="compositionally biased region" description="Basic and acidic residues" evidence="6">
    <location>
        <begin position="369"/>
        <end position="395"/>
    </location>
</feature>
<dbReference type="GO" id="GO:0003677">
    <property type="term" value="F:DNA binding"/>
    <property type="evidence" value="ECO:0007669"/>
    <property type="project" value="TreeGrafter"/>
</dbReference>
<feature type="region of interest" description="Disordered" evidence="6">
    <location>
        <begin position="356"/>
        <end position="433"/>
    </location>
</feature>
<keyword evidence="5" id="KW-0539">Nucleus</keyword>
<dbReference type="CDD" id="cd07981">
    <property type="entry name" value="HFD_TAF12"/>
    <property type="match status" value="1"/>
</dbReference>
<evidence type="ECO:0000256" key="1">
    <source>
        <dbReference type="ARBA" id="ARBA00004123"/>
    </source>
</evidence>
<dbReference type="PANTHER" id="PTHR12264">
    <property type="entry name" value="TRANSCRIPTION INITIATION FACTOR TFIID SUBUNIT 12"/>
    <property type="match status" value="1"/>
</dbReference>
<dbReference type="Proteomes" id="UP001255856">
    <property type="component" value="Unassembled WGS sequence"/>
</dbReference>
<comment type="caution">
    <text evidence="8">The sequence shown here is derived from an EMBL/GenBank/DDBJ whole genome shotgun (WGS) entry which is preliminary data.</text>
</comment>
<dbReference type="GO" id="GO:0005669">
    <property type="term" value="C:transcription factor TFIID complex"/>
    <property type="evidence" value="ECO:0007669"/>
    <property type="project" value="InterPro"/>
</dbReference>
<accession>A0AAD9IP19</accession>
<dbReference type="InterPro" id="IPR009072">
    <property type="entry name" value="Histone-fold"/>
</dbReference>
<dbReference type="GO" id="GO:0046982">
    <property type="term" value="F:protein heterodimerization activity"/>
    <property type="evidence" value="ECO:0007669"/>
    <property type="project" value="InterPro"/>
</dbReference>
<feature type="compositionally biased region" description="Pro residues" evidence="6">
    <location>
        <begin position="245"/>
        <end position="254"/>
    </location>
</feature>
<evidence type="ECO:0000256" key="3">
    <source>
        <dbReference type="ARBA" id="ARBA00023015"/>
    </source>
</evidence>
<dbReference type="Pfam" id="PF03847">
    <property type="entry name" value="TFIID_20kDa"/>
    <property type="match status" value="1"/>
</dbReference>
<evidence type="ECO:0000256" key="4">
    <source>
        <dbReference type="ARBA" id="ARBA00023163"/>
    </source>
</evidence>
<sequence>MARTDKPGTGPGQPSGMMPHPGAPPGMPAQFAPFMMQQPHPGQPGAPGFPPGMLQARPPSGQEGSAPSRASSLGAPAGPSGRVTPTPGAAPGGLQPPTNFTLPTRQGNESVIRHMPIPQEFLREHPSEWPSWVADPAKHAMTIYQKFLQWAVARNTLHMQAAAAIQQRQHATQGGGAPALMAQAQAQQRAAPMTAPPAAKRPRVDAAAPPAALTPLAQAAAGALRPAAAGAASALQARLQDRGPAPRPNMPPIIKPSSEEDKSFLPRARAQKLIKDVCGAKVKPTPALVAALKLVAADFVSGAVAFGASLAKQRKSERLEATDLQLYFQRAWDIFVPGFGGTEVVPYRRPVASELHRARAAAPSAPRPPGDEAAKRPAEPAKEEDAGEPEAKPETKQPAAATPPPSHASPPEPAVGGDSPDTLGGLDDFPIDA</sequence>
<evidence type="ECO:0000256" key="2">
    <source>
        <dbReference type="ARBA" id="ARBA00007530"/>
    </source>
</evidence>
<organism evidence="8 9">
    <name type="scientific">Prototheca wickerhamii</name>
    <dbReference type="NCBI Taxonomy" id="3111"/>
    <lineage>
        <taxon>Eukaryota</taxon>
        <taxon>Viridiplantae</taxon>
        <taxon>Chlorophyta</taxon>
        <taxon>core chlorophytes</taxon>
        <taxon>Trebouxiophyceae</taxon>
        <taxon>Chlorellales</taxon>
        <taxon>Chlorellaceae</taxon>
        <taxon>Prototheca</taxon>
    </lineage>
</organism>
<evidence type="ECO:0000313" key="8">
    <source>
        <dbReference type="EMBL" id="KAK2080182.1"/>
    </source>
</evidence>
<dbReference type="InterPro" id="IPR003228">
    <property type="entry name" value="TFIID_TAF12_dom"/>
</dbReference>
<proteinExistence type="inferred from homology"/>
<dbReference type="PANTHER" id="PTHR12264:SF21">
    <property type="entry name" value="TRANSCRIPTION INITIATION FACTOR TFIID SUBUNIT 12"/>
    <property type="match status" value="1"/>
</dbReference>
<protein>
    <recommendedName>
        <fullName evidence="7">Transcription initiation factor TFIID subunit 12 domain-containing protein</fullName>
    </recommendedName>
</protein>
<dbReference type="EMBL" id="JASFZW010000001">
    <property type="protein sequence ID" value="KAK2080182.1"/>
    <property type="molecule type" value="Genomic_DNA"/>
</dbReference>
<feature type="domain" description="Transcription initiation factor TFIID subunit 12" evidence="7">
    <location>
        <begin position="294"/>
        <end position="334"/>
    </location>
</feature>
<dbReference type="Gene3D" id="1.10.20.10">
    <property type="entry name" value="Histone, subunit A"/>
    <property type="match status" value="1"/>
</dbReference>
<dbReference type="GO" id="GO:0017025">
    <property type="term" value="F:TBP-class protein binding"/>
    <property type="evidence" value="ECO:0007669"/>
    <property type="project" value="TreeGrafter"/>
</dbReference>
<gene>
    <name evidence="8" type="ORF">QBZ16_000035</name>
</gene>
<feature type="compositionally biased region" description="Pro residues" evidence="6">
    <location>
        <begin position="41"/>
        <end position="50"/>
    </location>
</feature>
<feature type="compositionally biased region" description="Polar residues" evidence="6">
    <location>
        <begin position="62"/>
        <end position="71"/>
    </location>
</feature>
<dbReference type="AlphaFoldDB" id="A0AAD9IP19"/>
<comment type="subcellular location">
    <subcellularLocation>
        <location evidence="1">Nucleus</location>
    </subcellularLocation>
</comment>
<keyword evidence="3" id="KW-0805">Transcription regulation</keyword>
<reference evidence="8" key="1">
    <citation type="submission" date="2021-01" db="EMBL/GenBank/DDBJ databases">
        <authorList>
            <person name="Eckstrom K.M.E."/>
        </authorList>
    </citation>
    <scope>NUCLEOTIDE SEQUENCE</scope>
    <source>
        <strain evidence="8">UVCC 0001</strain>
    </source>
</reference>
<keyword evidence="4" id="KW-0804">Transcription</keyword>
<feature type="region of interest" description="Disordered" evidence="6">
    <location>
        <begin position="234"/>
        <end position="262"/>
    </location>
</feature>
<evidence type="ECO:0000313" key="9">
    <source>
        <dbReference type="Proteomes" id="UP001255856"/>
    </source>
</evidence>
<feature type="region of interest" description="Disordered" evidence="6">
    <location>
        <begin position="1"/>
        <end position="101"/>
    </location>
</feature>